<evidence type="ECO:0000313" key="1">
    <source>
        <dbReference type="EMBL" id="KAK9846012.1"/>
    </source>
</evidence>
<gene>
    <name evidence="1" type="ORF">WJX81_008398</name>
</gene>
<dbReference type="GO" id="GO:0033063">
    <property type="term" value="C:Rad51B-Rad51C-Rad51D-XRCC2 complex"/>
    <property type="evidence" value="ECO:0007669"/>
    <property type="project" value="InterPro"/>
</dbReference>
<keyword evidence="2" id="KW-1185">Reference proteome</keyword>
<dbReference type="PANTHER" id="PTHR46644">
    <property type="entry name" value="DNA REPAIR PROTEIN XRCC2"/>
    <property type="match status" value="1"/>
</dbReference>
<reference evidence="1 2" key="1">
    <citation type="journal article" date="2024" name="Nat. Commun.">
        <title>Phylogenomics reveals the evolutionary origins of lichenization in chlorophyte algae.</title>
        <authorList>
            <person name="Puginier C."/>
            <person name="Libourel C."/>
            <person name="Otte J."/>
            <person name="Skaloud P."/>
            <person name="Haon M."/>
            <person name="Grisel S."/>
            <person name="Petersen M."/>
            <person name="Berrin J.G."/>
            <person name="Delaux P.M."/>
            <person name="Dal Grande F."/>
            <person name="Keller J."/>
        </authorList>
    </citation>
    <scope>NUCLEOTIDE SEQUENCE [LARGE SCALE GENOMIC DNA]</scope>
    <source>
        <strain evidence="1 2">SAG 245.80</strain>
    </source>
</reference>
<proteinExistence type="predicted"/>
<dbReference type="InterPro" id="IPR030547">
    <property type="entry name" value="XRCC2"/>
</dbReference>
<dbReference type="Gene3D" id="3.40.50.300">
    <property type="entry name" value="P-loop containing nucleotide triphosphate hydrolases"/>
    <property type="match status" value="1"/>
</dbReference>
<dbReference type="GO" id="GO:0005657">
    <property type="term" value="C:replication fork"/>
    <property type="evidence" value="ECO:0007669"/>
    <property type="project" value="InterPro"/>
</dbReference>
<organism evidence="1 2">
    <name type="scientific">Elliptochloris bilobata</name>
    <dbReference type="NCBI Taxonomy" id="381761"/>
    <lineage>
        <taxon>Eukaryota</taxon>
        <taxon>Viridiplantae</taxon>
        <taxon>Chlorophyta</taxon>
        <taxon>core chlorophytes</taxon>
        <taxon>Trebouxiophyceae</taxon>
        <taxon>Trebouxiophyceae incertae sedis</taxon>
        <taxon>Elliptochloris clade</taxon>
        <taxon>Elliptochloris</taxon>
    </lineage>
</organism>
<evidence type="ECO:0008006" key="3">
    <source>
        <dbReference type="Google" id="ProtNLM"/>
    </source>
</evidence>
<dbReference type="PANTHER" id="PTHR46644:SF2">
    <property type="entry name" value="DNA REPAIR PROTEIN XRCC2"/>
    <property type="match status" value="1"/>
</dbReference>
<dbReference type="AlphaFoldDB" id="A0AAW1SJL1"/>
<sequence length="242" mass="26293">MDIYEFAAWADETASQLLARSCCDPISTGVFFVGALRAGHVLEVNGPSGAAKSEILVQVAASCILPKDAGGVALGREENVVLLDLDAKFDELRLFQVLSMRLSEALQQSVEEVSEPARASLQRFHLVQCDSSFQLLATLRVLKPLLTKLQAGAGLQLLLIDNMSAYYWQDRAVFQAAAERMPQALTFSTVHTAVVAELRKLLLLRRLPGASGCGEARFAFRWLGAEGQPLAFAVTDGRVMRA</sequence>
<dbReference type="Proteomes" id="UP001445335">
    <property type="component" value="Unassembled WGS sequence"/>
</dbReference>
<name>A0AAW1SJL1_9CHLO</name>
<protein>
    <recommendedName>
        <fullName evidence="3">RecA family profile 1 domain-containing protein</fullName>
    </recommendedName>
</protein>
<dbReference type="GO" id="GO:0000724">
    <property type="term" value="P:double-strand break repair via homologous recombination"/>
    <property type="evidence" value="ECO:0007669"/>
    <property type="project" value="InterPro"/>
</dbReference>
<dbReference type="CDD" id="cd19490">
    <property type="entry name" value="XRCC2"/>
    <property type="match status" value="1"/>
</dbReference>
<dbReference type="EMBL" id="JALJOU010000002">
    <property type="protein sequence ID" value="KAK9846012.1"/>
    <property type="molecule type" value="Genomic_DNA"/>
</dbReference>
<evidence type="ECO:0000313" key="2">
    <source>
        <dbReference type="Proteomes" id="UP001445335"/>
    </source>
</evidence>
<dbReference type="SUPFAM" id="SSF52540">
    <property type="entry name" value="P-loop containing nucleoside triphosphate hydrolases"/>
    <property type="match status" value="1"/>
</dbReference>
<comment type="caution">
    <text evidence="1">The sequence shown here is derived from an EMBL/GenBank/DDBJ whole genome shotgun (WGS) entry which is preliminary data.</text>
</comment>
<dbReference type="InterPro" id="IPR027417">
    <property type="entry name" value="P-loop_NTPase"/>
</dbReference>
<accession>A0AAW1SJL1</accession>